<dbReference type="EMBL" id="JADGIZ020000024">
    <property type="protein sequence ID" value="KAL2915385.1"/>
    <property type="molecule type" value="Genomic_DNA"/>
</dbReference>
<accession>A0ABR4N776</accession>
<evidence type="ECO:0000256" key="7">
    <source>
        <dbReference type="SAM" id="MobiDB-lite"/>
    </source>
</evidence>
<keyword evidence="3" id="KW-0539">Nucleus</keyword>
<comment type="caution">
    <text evidence="9">The sequence shown here is derived from an EMBL/GenBank/DDBJ whole genome shotgun (WGS) entry which is preliminary data.</text>
</comment>
<feature type="compositionally biased region" description="Polar residues" evidence="7">
    <location>
        <begin position="1053"/>
        <end position="1063"/>
    </location>
</feature>
<sequence>MYRNPGTGSSSGLGSASGVGGSSGGGDREARLRQEQQERLLESGNDSLADSLHTKVSKIKSVTIQMHGDMEEDNRSLDDMGNSFDSVGNQIKRTVNKLQIVMSQPHTRQTFMIADMSKRTKPLSLDEKRKRMLEIFHDSRDFFNLKELEKIAPKSKGIIEKSVKEVVESLVNDGIVQTEKIGSSNYFWSFPGAEAHQIRKRLEATQAELSTQLEKKAQAVIAIAEASAERADSDERRALLAALHQAEQEHVQLTAEIAKYKDSDPAVIAAKERGSKIAFDAATRWTDNLFTLQQYCRETCGMSGTEFNANFGIPENFDYPEPADDYLTALHGFKQALALESSQAPDLLVRGGMLDMAFGYDGTPFTLDATARPAVDRIAIFADPAIAGLQKQVAKKFPDCGDIGKNLQSLQAGYADVAEATRPYFAALAATAEFMDKCVLVILSASRFSRLNMEMNPDLAAAFVDLLIALSSTAFLVGTLGPEAKLVAFAYNRAHQVQMGGIDAPGWASVSKLLCSYEKPAAALQEALSPIASRIITTVLSMRPDVEHRMAAPIDVLRSACALSPTAEVQGAQPAGMPHAHLAAMAGMPRIFKACVFAILIAPVEAFQQVASIDQLKIALQYGFQLPLYRNETMHVGPEFEIVAKANSRHSKIKSIVNDAISAGQAQAMQMHRDRRAFLRMQLKQSLSLLHNDVILESKFNHICGKIIAATAAFARDEILWYFAHFERDSKKKRESKTLDLNVLELIQLLMNSAPLRQAAASLKEIADDLRTPRETVSALANALVECIAAMQQTDPIMLSASGDFEAFRMNAVRFQSHSSLTGDVFQTLDFPNVIAAVSAACFATSWLDSFDTVLANLTSLKDLFFYQVVLLEHLKEAFSQRSETLRTVGSICALVSDFGENILPAWPLEANWISMHSICFATELLSVTGQFGGALAFDIATITCAVQSRTLPLETVAYLPKPSRAAADAKKKSPARKNVAEKPLIRPGLESTLKGMDAEIQNLERLRTVLRNILLGLAQRQTIQSTDAEFRPIEYFIDALSVRFRSHINQSVFRSEQSSKDTPQGPGGDDIMSFDVKRPSVLLHEIQAFMLVAAMIDELAGTDTVCALRNILMEQSDLEKARAATSGDSDTTGTWGKNKSSREKGKPPSVNTVQPFLVSYMQWYCEFVGSKALTGTTVYSPSRRAFCCIGASSVEAETFTDTHELDALCTLVGLQGMQFMDLKLTRQVTVLLGAVAEMVSQNQEHLERIAKFWNDEALMRETLRKMKHMREFVNKMITAGFILEFRGLMATALQRTMRTKFTRIHTLVGMTQMHYLPSAAADGGEFKLLDNMANQMGMRSRNDVTLRWSLSALTGQADSSQWALVPHLFAAALWFSVYDESNIYRAHFDGKMTQVLSCAMEMLGADLGYAALQSNAHCMLAAFSALADNIAVVSKRATSTTSQTMYLEFLQVSSSMMMYSAQRVPEKDWQPKAYDAIVLLLQRFAEQSAHFTADVTEAGLPSGIVQTSTTQLFHACVAHQQSLGLAPTTRTEEDAVF</sequence>
<dbReference type="PANTHER" id="PTHR12093:SF10">
    <property type="entry name" value="MEMBRANE-ASSOCIATED PROTEIN HEM"/>
    <property type="match status" value="1"/>
</dbReference>
<evidence type="ECO:0000256" key="1">
    <source>
        <dbReference type="ARBA" id="ARBA00004123"/>
    </source>
</evidence>
<protein>
    <recommendedName>
        <fullName evidence="8">t-SNARE coiled-coil homology domain-containing protein</fullName>
    </recommendedName>
</protein>
<reference evidence="9 10" key="1">
    <citation type="submission" date="2023-09" db="EMBL/GenBank/DDBJ databases">
        <title>Pangenome analysis of Batrachochytrium dendrobatidis and related Chytrids.</title>
        <authorList>
            <person name="Yacoub M.N."/>
            <person name="Stajich J.E."/>
            <person name="James T.Y."/>
        </authorList>
    </citation>
    <scope>NUCLEOTIDE SEQUENCE [LARGE SCALE GENOMIC DNA]</scope>
    <source>
        <strain evidence="9 10">JEL0888</strain>
    </source>
</reference>
<dbReference type="Proteomes" id="UP001527925">
    <property type="component" value="Unassembled WGS sequence"/>
</dbReference>
<feature type="compositionally biased region" description="Low complexity" evidence="7">
    <location>
        <begin position="1124"/>
        <end position="1135"/>
    </location>
</feature>
<dbReference type="InterPro" id="IPR019137">
    <property type="entry name" value="Nck-associated_protein-1"/>
</dbReference>
<feature type="compositionally biased region" description="Gly residues" evidence="7">
    <location>
        <begin position="9"/>
        <end position="25"/>
    </location>
</feature>
<evidence type="ECO:0000256" key="2">
    <source>
        <dbReference type="ARBA" id="ARBA00023054"/>
    </source>
</evidence>
<dbReference type="InterPro" id="IPR000727">
    <property type="entry name" value="T_SNARE_dom"/>
</dbReference>
<feature type="region of interest" description="Disordered" evidence="7">
    <location>
        <begin position="1053"/>
        <end position="1072"/>
    </location>
</feature>
<feature type="coiled-coil region" evidence="6">
    <location>
        <begin position="195"/>
        <end position="263"/>
    </location>
</feature>
<evidence type="ECO:0000256" key="6">
    <source>
        <dbReference type="SAM" id="Coils"/>
    </source>
</evidence>
<name>A0ABR4N776_9FUNG</name>
<dbReference type="PROSITE" id="PS50192">
    <property type="entry name" value="T_SNARE"/>
    <property type="match status" value="1"/>
</dbReference>
<evidence type="ECO:0000313" key="9">
    <source>
        <dbReference type="EMBL" id="KAL2915385.1"/>
    </source>
</evidence>
<feature type="region of interest" description="Disordered" evidence="7">
    <location>
        <begin position="1"/>
        <end position="33"/>
    </location>
</feature>
<evidence type="ECO:0000259" key="8">
    <source>
        <dbReference type="PROSITE" id="PS50192"/>
    </source>
</evidence>
<comment type="similarity">
    <text evidence="4">Belongs to the HEM-1/HEM-2 family.</text>
</comment>
<dbReference type="SUPFAM" id="SSF58038">
    <property type="entry name" value="SNARE fusion complex"/>
    <property type="match status" value="1"/>
</dbReference>
<comment type="subcellular location">
    <subcellularLocation>
        <location evidence="5">Endomembrane system</location>
        <topology evidence="5">Single-pass type IV membrane protein</topology>
    </subcellularLocation>
    <subcellularLocation>
        <location evidence="1">Nucleus</location>
    </subcellularLocation>
</comment>
<dbReference type="InterPro" id="IPR040453">
    <property type="entry name" value="Mnd1_HTH"/>
</dbReference>
<dbReference type="CDD" id="cd15853">
    <property type="entry name" value="SNARE_Bet1"/>
    <property type="match status" value="1"/>
</dbReference>
<dbReference type="InterPro" id="IPR039899">
    <property type="entry name" value="BET1_SNARE"/>
</dbReference>
<dbReference type="Pfam" id="PF03962">
    <property type="entry name" value="Mnd1"/>
    <property type="match status" value="1"/>
</dbReference>
<dbReference type="Gene3D" id="1.20.5.110">
    <property type="match status" value="1"/>
</dbReference>
<evidence type="ECO:0000313" key="10">
    <source>
        <dbReference type="Proteomes" id="UP001527925"/>
    </source>
</evidence>
<dbReference type="Pfam" id="PF18517">
    <property type="entry name" value="LZ3wCH"/>
    <property type="match status" value="1"/>
</dbReference>
<gene>
    <name evidence="9" type="ORF">HK105_205001</name>
</gene>
<dbReference type="Pfam" id="PF09735">
    <property type="entry name" value="Nckap1"/>
    <property type="match status" value="1"/>
</dbReference>
<dbReference type="InterPro" id="IPR040661">
    <property type="entry name" value="LZ3wCH"/>
</dbReference>
<keyword evidence="10" id="KW-1185">Reference proteome</keyword>
<feature type="domain" description="T-SNARE coiled-coil homology" evidence="8">
    <location>
        <begin position="39"/>
        <end position="101"/>
    </location>
</feature>
<keyword evidence="2 6" id="KW-0175">Coiled coil</keyword>
<feature type="region of interest" description="Disordered" evidence="7">
    <location>
        <begin position="1122"/>
        <end position="1150"/>
    </location>
</feature>
<evidence type="ECO:0000256" key="4">
    <source>
        <dbReference type="ARBA" id="ARBA00037947"/>
    </source>
</evidence>
<evidence type="ECO:0000256" key="5">
    <source>
        <dbReference type="ARBA" id="ARBA00046280"/>
    </source>
</evidence>
<evidence type="ECO:0000256" key="3">
    <source>
        <dbReference type="ARBA" id="ARBA00023242"/>
    </source>
</evidence>
<proteinExistence type="inferred from homology"/>
<organism evidence="9 10">
    <name type="scientific">Polyrhizophydium stewartii</name>
    <dbReference type="NCBI Taxonomy" id="2732419"/>
    <lineage>
        <taxon>Eukaryota</taxon>
        <taxon>Fungi</taxon>
        <taxon>Fungi incertae sedis</taxon>
        <taxon>Chytridiomycota</taxon>
        <taxon>Chytridiomycota incertae sedis</taxon>
        <taxon>Chytridiomycetes</taxon>
        <taxon>Rhizophydiales</taxon>
        <taxon>Rhizophydiales incertae sedis</taxon>
        <taxon>Polyrhizophydium</taxon>
    </lineage>
</organism>
<dbReference type="PANTHER" id="PTHR12093">
    <property type="entry name" value="NCK-ASSOCIATED PROTEIN 1"/>
    <property type="match status" value="1"/>
</dbReference>